<dbReference type="AlphaFoldDB" id="A0A1B6EC31"/>
<evidence type="ECO:0000256" key="2">
    <source>
        <dbReference type="ARBA" id="ARBA00022692"/>
    </source>
</evidence>
<dbReference type="GO" id="GO:0000139">
    <property type="term" value="C:Golgi membrane"/>
    <property type="evidence" value="ECO:0007669"/>
    <property type="project" value="InterPro"/>
</dbReference>
<dbReference type="GO" id="GO:0017134">
    <property type="term" value="F:fibroblast growth factor binding"/>
    <property type="evidence" value="ECO:0007669"/>
    <property type="project" value="TreeGrafter"/>
</dbReference>
<keyword evidence="3 10" id="KW-0732">Signal</keyword>
<keyword evidence="7" id="KW-0325">Glycoprotein</keyword>
<keyword evidence="4" id="KW-0677">Repeat</keyword>
<keyword evidence="5 9" id="KW-1133">Transmembrane helix</keyword>
<evidence type="ECO:0000256" key="7">
    <source>
        <dbReference type="ARBA" id="ARBA00023180"/>
    </source>
</evidence>
<evidence type="ECO:0000256" key="10">
    <source>
        <dbReference type="SAM" id="SignalP"/>
    </source>
</evidence>
<organism evidence="11">
    <name type="scientific">Clastoptera arizonana</name>
    <name type="common">Arizona spittle bug</name>
    <dbReference type="NCBI Taxonomy" id="38151"/>
    <lineage>
        <taxon>Eukaryota</taxon>
        <taxon>Metazoa</taxon>
        <taxon>Ecdysozoa</taxon>
        <taxon>Arthropoda</taxon>
        <taxon>Hexapoda</taxon>
        <taxon>Insecta</taxon>
        <taxon>Pterygota</taxon>
        <taxon>Neoptera</taxon>
        <taxon>Paraneoptera</taxon>
        <taxon>Hemiptera</taxon>
        <taxon>Auchenorrhyncha</taxon>
        <taxon>Cercopoidea</taxon>
        <taxon>Clastopteridae</taxon>
        <taxon>Clastoptera</taxon>
    </lineage>
</organism>
<feature type="repeat" description="Cys-rich GLG1" evidence="8">
    <location>
        <begin position="980"/>
        <end position="1040"/>
    </location>
</feature>
<dbReference type="PANTHER" id="PTHR11884">
    <property type="entry name" value="SELECTIN LIGAND RELATED"/>
    <property type="match status" value="1"/>
</dbReference>
<dbReference type="InterPro" id="IPR001893">
    <property type="entry name" value="Cys-rich_GLG1_repeat"/>
</dbReference>
<dbReference type="InterPro" id="IPR039728">
    <property type="entry name" value="GLG1"/>
</dbReference>
<dbReference type="PANTHER" id="PTHR11884:SF1">
    <property type="entry name" value="GOLGI APPARATUS PROTEIN 1"/>
    <property type="match status" value="1"/>
</dbReference>
<feature type="repeat" description="Cys-rich GLG1" evidence="8">
    <location>
        <begin position="670"/>
        <end position="729"/>
    </location>
</feature>
<feature type="signal peptide" evidence="10">
    <location>
        <begin position="1"/>
        <end position="24"/>
    </location>
</feature>
<evidence type="ECO:0000256" key="9">
    <source>
        <dbReference type="SAM" id="Phobius"/>
    </source>
</evidence>
<name>A0A1B6EC31_9HEMI</name>
<sequence>MGSNVLFIYYLQFFLLCICEFAISEESIKSLIHITNTENDFDIRLKRNAELKSLIKEPLCSGDIQRLCGNLKPTTDDLTILECIEISDADVSTISDSCHHILWTHTRNLFEDEHLRNLAQTSCSKDWEHIESNCNLSPRYQQKQNLLSCMIDNSVNEKISSQCQHLIQRIELVAFSDFRIIAQFADNCNDDIQKLKCGRLPEKNEMLSQGATLVCLQQQVDKLSEVCLKQVLHLSTLQSENIKFDRQLFLACSDERNRFCPNIVLGSGQMYRCLMQHKLDNSITQPCHDQLSRHQKLISQEYSISKGLARACKEDIRQYRCRRFVSDDKGIRLAQILLCLENVMKNGTKLISRDCISEMVEHRKLLMQDYRLSPEIVSRCSDDITKYCTGLEAGGKTIHCLMEHSRPKRRKNRVSPPCQRVLEMLVKEADVGEDWRVDPVLREACEPVVNVACQDVRGGDARVMSCLMEKLGTRSMTTPCETALLQIQYFVARDYKLDPQLYRACHDDAVKYCHAKKAWHNENNMDPDEGPLVLPCLFRFIYETKDKYKLKKECTEEVHRVMRQRAVSVELQPEVEQACLDDLAALCFEKTGKGEEMICLQDNMEKLQTSCRTVISNYTELQSENLDLNPVIMSVCKTIMERHCESELDSDSGAEVLECLIEHKNDPDVRANYKCRAAIEHHQLISLKDYHFTLKFKEACRTHVTRFCPNAHTKFEVINCLSLVVRNDTLLDKRHSIPKDCRQQLKAQLFQQRENIDFDPELKKLCMDDIKTFCLTVPHGAAKVLQCLENAKARLSEQCHGYIFSVEKQDLTDSSSDYLLLTTCKQTLKHFCPSNDMSQALTCLKQFKDEATFDPKCKQVVIQRMIEQSSDYRFNPALMRGCQPDISKFCSNIVFEQPKGKELEGKVVNCLKKKFREQRLRDECEKQMTIVLREAALNYKLNPLLRNLCTDEIQRHCPSTEDDKGEVEECLKVALIKGLITDRACKLEVAGLIEESKADIHVDPLLYSACAVDISKFCGDVPKGAGRLIHCLMAALERPKIKLLQTECQKMLQQRIEMFKNADKLVGAPTNIEELATQISHSPFRRYFILVGFSIVGMVFITGMFCGRVTRRTMLMKNK</sequence>
<feature type="repeat" description="Cys-rich GLG1" evidence="8">
    <location>
        <begin position="852"/>
        <end position="919"/>
    </location>
</feature>
<proteinExistence type="predicted"/>
<evidence type="ECO:0000256" key="8">
    <source>
        <dbReference type="PROSITE-ProRule" id="PRU00622"/>
    </source>
</evidence>
<gene>
    <name evidence="11" type="ORF">g.9278</name>
</gene>
<reference evidence="11" key="1">
    <citation type="submission" date="2015-12" db="EMBL/GenBank/DDBJ databases">
        <title>De novo transcriptome assembly of four potential Pierce s Disease insect vectors from Arizona vineyards.</title>
        <authorList>
            <person name="Tassone E.E."/>
        </authorList>
    </citation>
    <scope>NUCLEOTIDE SEQUENCE</scope>
</reference>
<evidence type="ECO:0008006" key="12">
    <source>
        <dbReference type="Google" id="ProtNLM"/>
    </source>
</evidence>
<feature type="repeat" description="Cys-rich GLG1" evidence="8">
    <location>
        <begin position="606"/>
        <end position="668"/>
    </location>
</feature>
<evidence type="ECO:0000313" key="11">
    <source>
        <dbReference type="EMBL" id="JAS35447.1"/>
    </source>
</evidence>
<keyword evidence="2 9" id="KW-0812">Transmembrane</keyword>
<feature type="transmembrane region" description="Helical" evidence="9">
    <location>
        <begin position="1087"/>
        <end position="1109"/>
    </location>
</feature>
<dbReference type="EMBL" id="GEDC01001851">
    <property type="protein sequence ID" value="JAS35447.1"/>
    <property type="molecule type" value="Transcribed_RNA"/>
</dbReference>
<dbReference type="Pfam" id="PF00839">
    <property type="entry name" value="Cys_rich_FGFR"/>
    <property type="match status" value="14"/>
</dbReference>
<feature type="repeat" description="Cys-rich GLG1" evidence="8">
    <location>
        <begin position="222"/>
        <end position="282"/>
    </location>
</feature>
<comment type="subcellular location">
    <subcellularLocation>
        <location evidence="1">Membrane</location>
        <topology evidence="1">Single-pass type I membrane protein</topology>
    </subcellularLocation>
</comment>
<feature type="chain" id="PRO_5008581988" description="Golgi apparatus protein 1" evidence="10">
    <location>
        <begin position="25"/>
        <end position="1119"/>
    </location>
</feature>
<dbReference type="PROSITE" id="PS51289">
    <property type="entry name" value="GLG1_C_RICH"/>
    <property type="match status" value="7"/>
</dbReference>
<evidence type="ECO:0000256" key="1">
    <source>
        <dbReference type="ARBA" id="ARBA00004479"/>
    </source>
</evidence>
<feature type="repeat" description="Cys-rich GLG1" evidence="8">
    <location>
        <begin position="413"/>
        <end position="475"/>
    </location>
</feature>
<evidence type="ECO:0000256" key="4">
    <source>
        <dbReference type="ARBA" id="ARBA00022737"/>
    </source>
</evidence>
<protein>
    <recommendedName>
        <fullName evidence="12">Golgi apparatus protein 1</fullName>
    </recommendedName>
</protein>
<keyword evidence="6 9" id="KW-0472">Membrane</keyword>
<dbReference type="InterPro" id="IPR017873">
    <property type="entry name" value="Cys-rich_GLG1_repeat_euk"/>
</dbReference>
<evidence type="ECO:0000256" key="6">
    <source>
        <dbReference type="ARBA" id="ARBA00023136"/>
    </source>
</evidence>
<feature type="repeat" description="Cys-rich GLG1" evidence="8">
    <location>
        <begin position="350"/>
        <end position="409"/>
    </location>
</feature>
<accession>A0A1B6EC31</accession>
<evidence type="ECO:0000256" key="5">
    <source>
        <dbReference type="ARBA" id="ARBA00022989"/>
    </source>
</evidence>
<evidence type="ECO:0000256" key="3">
    <source>
        <dbReference type="ARBA" id="ARBA00022729"/>
    </source>
</evidence>